<feature type="region of interest" description="Disordered" evidence="1">
    <location>
        <begin position="1"/>
        <end position="37"/>
    </location>
</feature>
<sequence length="386" mass="37362">MTTLSLQLLDPAPAGEASPARDPRAAQPGRGSKEGHAAFGAALGRALSADDAAGHAAAAFAHGAQAAGPGARARPAAEVSDERTGPAGERRGRRAEPKEAEPKAAGDAPTAAQTAAAAALAGTPAARRAPARAGDAPQGGTPAAAAGAAGVKAPLASVDAAVGRLAARAAAKGPLAAPGTAAPADPVHAAGKGAAQAAPAREKAREREAPRAEQVATPARAELTAPAPALAEPRAASRAAAPAAAAPAPLPAAPAGQDVQGAVLHSAAHLKVDAGGALGAIELHLRVRDGAVLLRVDGDAARAVESHAGELSRSLAGHGLELAPIEVGARDAGASLGGQGGRGFEERREAWQEAADARQGPTAAPPAPAGRGAPPTRSDRGVHVEA</sequence>
<protein>
    <recommendedName>
        <fullName evidence="4">Flagellar hook-length control protein</fullName>
    </recommendedName>
</protein>
<dbReference type="RefSeq" id="WP_176064492.1">
    <property type="nucleotide sequence ID" value="NZ_BJTG01000004.1"/>
</dbReference>
<feature type="compositionally biased region" description="Basic and acidic residues" evidence="1">
    <location>
        <begin position="377"/>
        <end position="386"/>
    </location>
</feature>
<dbReference type="AlphaFoldDB" id="A0A7I9VKS2"/>
<evidence type="ECO:0000313" key="3">
    <source>
        <dbReference type="Proteomes" id="UP000503640"/>
    </source>
</evidence>
<feature type="compositionally biased region" description="Low complexity" evidence="1">
    <location>
        <begin position="62"/>
        <end position="77"/>
    </location>
</feature>
<comment type="caution">
    <text evidence="2">The sequence shown here is derived from an EMBL/GenBank/DDBJ whole genome shotgun (WGS) entry which is preliminary data.</text>
</comment>
<name>A0A7I9VKS2_9BACT</name>
<feature type="compositionally biased region" description="Basic and acidic residues" evidence="1">
    <location>
        <begin position="200"/>
        <end position="211"/>
    </location>
</feature>
<feature type="compositionally biased region" description="Low complexity" evidence="1">
    <location>
        <begin position="169"/>
        <end position="199"/>
    </location>
</feature>
<gene>
    <name evidence="2" type="ORF">AMYX_17320</name>
</gene>
<proteinExistence type="predicted"/>
<feature type="region of interest" description="Disordered" evidence="1">
    <location>
        <begin position="169"/>
        <end position="256"/>
    </location>
</feature>
<accession>A0A7I9VKS2</accession>
<evidence type="ECO:0000313" key="2">
    <source>
        <dbReference type="EMBL" id="GEJ56991.1"/>
    </source>
</evidence>
<organism evidence="2 3">
    <name type="scientific">Anaeromyxobacter diazotrophicus</name>
    <dbReference type="NCBI Taxonomy" id="2590199"/>
    <lineage>
        <taxon>Bacteria</taxon>
        <taxon>Pseudomonadati</taxon>
        <taxon>Myxococcota</taxon>
        <taxon>Myxococcia</taxon>
        <taxon>Myxococcales</taxon>
        <taxon>Cystobacterineae</taxon>
        <taxon>Anaeromyxobacteraceae</taxon>
        <taxon>Anaeromyxobacter</taxon>
    </lineage>
</organism>
<feature type="compositionally biased region" description="Basic and acidic residues" evidence="1">
    <location>
        <begin position="80"/>
        <end position="104"/>
    </location>
</feature>
<feature type="compositionally biased region" description="Low complexity" evidence="1">
    <location>
        <begin position="105"/>
        <end position="152"/>
    </location>
</feature>
<dbReference type="EMBL" id="BJTG01000004">
    <property type="protein sequence ID" value="GEJ56991.1"/>
    <property type="molecule type" value="Genomic_DNA"/>
</dbReference>
<evidence type="ECO:0000256" key="1">
    <source>
        <dbReference type="SAM" id="MobiDB-lite"/>
    </source>
</evidence>
<feature type="compositionally biased region" description="Low complexity" evidence="1">
    <location>
        <begin position="212"/>
        <end position="247"/>
    </location>
</feature>
<feature type="region of interest" description="Disordered" evidence="1">
    <location>
        <begin position="333"/>
        <end position="386"/>
    </location>
</feature>
<feature type="region of interest" description="Disordered" evidence="1">
    <location>
        <begin position="62"/>
        <end position="152"/>
    </location>
</feature>
<evidence type="ECO:0008006" key="4">
    <source>
        <dbReference type="Google" id="ProtNLM"/>
    </source>
</evidence>
<keyword evidence="3" id="KW-1185">Reference proteome</keyword>
<dbReference type="Proteomes" id="UP000503640">
    <property type="component" value="Unassembled WGS sequence"/>
</dbReference>
<reference evidence="3" key="1">
    <citation type="journal article" date="2020" name="Appl. Environ. Microbiol.">
        <title>Diazotrophic Anaeromyxobacter Isolates from Soils.</title>
        <authorList>
            <person name="Masuda Y."/>
            <person name="Yamanaka H."/>
            <person name="Xu Z.X."/>
            <person name="Shiratori Y."/>
            <person name="Aono T."/>
            <person name="Amachi S."/>
            <person name="Senoo K."/>
            <person name="Itoh H."/>
        </authorList>
    </citation>
    <scope>NUCLEOTIDE SEQUENCE [LARGE SCALE GENOMIC DNA]</scope>
    <source>
        <strain evidence="3">R267</strain>
    </source>
</reference>